<sequence length="284" mass="31686">METQSSAQPPPKESFARRYKFLWPMFLAVNLAVGALEAGWSIPYRPVHRYRDTKGNSCIIFNWSAKALLLDVKLRESIPEDQQRKLFKWILEEKRKIKPKDPEEKKRIDERKATMKQFIRAKPIPSTFLASAPPVTAAAAAEAGFHNSSSHVASSVRANYVIEEITKAGFVIVHVNARPILSPGDGPIVLVLAPTCELAVQIQNECTKFGASSKIKNTCIYGGVLKGPQVRDLQKGVEIVIATPGRFEILFLRFAQIVKLCTGVLPGLKRLNNLLDSFFTTRTK</sequence>
<keyword evidence="1" id="KW-0812">Transmembrane</keyword>
<keyword evidence="4" id="KW-1185">Reference proteome</keyword>
<evidence type="ECO:0000313" key="3">
    <source>
        <dbReference type="EMBL" id="KAF3958893.1"/>
    </source>
</evidence>
<dbReference type="GO" id="GO:0003676">
    <property type="term" value="F:nucleic acid binding"/>
    <property type="evidence" value="ECO:0007669"/>
    <property type="project" value="InterPro"/>
</dbReference>
<dbReference type="EMBL" id="JRKL02002454">
    <property type="protein sequence ID" value="KAF3958893.1"/>
    <property type="molecule type" value="Genomic_DNA"/>
</dbReference>
<dbReference type="InterPro" id="IPR027417">
    <property type="entry name" value="P-loop_NTPase"/>
</dbReference>
<dbReference type="Gene3D" id="3.40.50.300">
    <property type="entry name" value="P-loop containing nucleotide triphosphate hydrolases"/>
    <property type="match status" value="1"/>
</dbReference>
<dbReference type="OrthoDB" id="1907935at2759"/>
<gene>
    <name evidence="3" type="ORF">CMV_016243</name>
</gene>
<name>A0A8J4QU87_9ROSI</name>
<dbReference type="PANTHER" id="PTHR34364">
    <property type="entry name" value="WAS/WASL-INTERACTING FAMILY PROTEIN"/>
    <property type="match status" value="1"/>
</dbReference>
<reference evidence="3" key="1">
    <citation type="submission" date="2020-03" db="EMBL/GenBank/DDBJ databases">
        <title>Castanea mollissima Vanexum genome sequencing.</title>
        <authorList>
            <person name="Staton M."/>
        </authorList>
    </citation>
    <scope>NUCLEOTIDE SEQUENCE</scope>
    <source>
        <tissue evidence="3">Leaf</tissue>
    </source>
</reference>
<evidence type="ECO:0000313" key="4">
    <source>
        <dbReference type="Proteomes" id="UP000737018"/>
    </source>
</evidence>
<proteinExistence type="predicted"/>
<feature type="transmembrane region" description="Helical" evidence="1">
    <location>
        <begin position="21"/>
        <end position="42"/>
    </location>
</feature>
<dbReference type="GO" id="GO:0005524">
    <property type="term" value="F:ATP binding"/>
    <property type="evidence" value="ECO:0007669"/>
    <property type="project" value="InterPro"/>
</dbReference>
<protein>
    <recommendedName>
        <fullName evidence="2">DEAD/DEAH-box helicase domain-containing protein</fullName>
    </recommendedName>
</protein>
<feature type="domain" description="DEAD/DEAH-box helicase" evidence="2">
    <location>
        <begin position="182"/>
        <end position="251"/>
    </location>
</feature>
<dbReference type="InterPro" id="IPR011545">
    <property type="entry name" value="DEAD/DEAH_box_helicase_dom"/>
</dbReference>
<dbReference type="Proteomes" id="UP000737018">
    <property type="component" value="Unassembled WGS sequence"/>
</dbReference>
<evidence type="ECO:0000256" key="1">
    <source>
        <dbReference type="SAM" id="Phobius"/>
    </source>
</evidence>
<comment type="caution">
    <text evidence="3">The sequence shown here is derived from an EMBL/GenBank/DDBJ whole genome shotgun (WGS) entry which is preliminary data.</text>
</comment>
<keyword evidence="1" id="KW-0472">Membrane</keyword>
<keyword evidence="1" id="KW-1133">Transmembrane helix</keyword>
<accession>A0A8J4QU87</accession>
<dbReference type="Pfam" id="PF00270">
    <property type="entry name" value="DEAD"/>
    <property type="match status" value="1"/>
</dbReference>
<dbReference type="SUPFAM" id="SSF52540">
    <property type="entry name" value="P-loop containing nucleoside triphosphate hydrolases"/>
    <property type="match status" value="1"/>
</dbReference>
<organism evidence="3 4">
    <name type="scientific">Castanea mollissima</name>
    <name type="common">Chinese chestnut</name>
    <dbReference type="NCBI Taxonomy" id="60419"/>
    <lineage>
        <taxon>Eukaryota</taxon>
        <taxon>Viridiplantae</taxon>
        <taxon>Streptophyta</taxon>
        <taxon>Embryophyta</taxon>
        <taxon>Tracheophyta</taxon>
        <taxon>Spermatophyta</taxon>
        <taxon>Magnoliopsida</taxon>
        <taxon>eudicotyledons</taxon>
        <taxon>Gunneridae</taxon>
        <taxon>Pentapetalae</taxon>
        <taxon>rosids</taxon>
        <taxon>fabids</taxon>
        <taxon>Fagales</taxon>
        <taxon>Fagaceae</taxon>
        <taxon>Castanea</taxon>
    </lineage>
</organism>
<dbReference type="AlphaFoldDB" id="A0A8J4QU87"/>
<dbReference type="PANTHER" id="PTHR34364:SF1">
    <property type="entry name" value="WAS_WASL-INTERACTING FAMILY PROTEIN"/>
    <property type="match status" value="1"/>
</dbReference>
<evidence type="ECO:0000259" key="2">
    <source>
        <dbReference type="Pfam" id="PF00270"/>
    </source>
</evidence>